<dbReference type="Pfam" id="PF00582">
    <property type="entry name" value="Usp"/>
    <property type="match status" value="2"/>
</dbReference>
<dbReference type="InterPro" id="IPR014729">
    <property type="entry name" value="Rossmann-like_a/b/a_fold"/>
</dbReference>
<dbReference type="CDD" id="cd00293">
    <property type="entry name" value="USP-like"/>
    <property type="match status" value="2"/>
</dbReference>
<dbReference type="PANTHER" id="PTHR46268">
    <property type="entry name" value="STRESS RESPONSE PROTEIN NHAX"/>
    <property type="match status" value="1"/>
</dbReference>
<accession>A0A1F7RFM1</accession>
<dbReference type="SUPFAM" id="SSF52402">
    <property type="entry name" value="Adenine nucleotide alpha hydrolases-like"/>
    <property type="match status" value="2"/>
</dbReference>
<protein>
    <recommendedName>
        <fullName evidence="2">UspA domain-containing protein</fullName>
    </recommendedName>
</protein>
<reference evidence="3 4" key="1">
    <citation type="journal article" date="2016" name="Nat. Commun.">
        <title>Thousands of microbial genomes shed light on interconnected biogeochemical processes in an aquifer system.</title>
        <authorList>
            <person name="Anantharaman K."/>
            <person name="Brown C.T."/>
            <person name="Hug L.A."/>
            <person name="Sharon I."/>
            <person name="Castelle C.J."/>
            <person name="Probst A.J."/>
            <person name="Thomas B.C."/>
            <person name="Singh A."/>
            <person name="Wilkins M.J."/>
            <person name="Karaoz U."/>
            <person name="Brodie E.L."/>
            <person name="Williams K.H."/>
            <person name="Hubbard S.S."/>
            <person name="Banfield J.F."/>
        </authorList>
    </citation>
    <scope>NUCLEOTIDE SEQUENCE [LARGE SCALE GENOMIC DNA]</scope>
</reference>
<dbReference type="InterPro" id="IPR006016">
    <property type="entry name" value="UspA"/>
</dbReference>
<evidence type="ECO:0000313" key="4">
    <source>
        <dbReference type="Proteomes" id="UP000178526"/>
    </source>
</evidence>
<evidence type="ECO:0000256" key="1">
    <source>
        <dbReference type="ARBA" id="ARBA00008791"/>
    </source>
</evidence>
<dbReference type="AlphaFoldDB" id="A0A1F7RFM1"/>
<gene>
    <name evidence="3" type="ORF">A2042_02755</name>
</gene>
<dbReference type="PANTHER" id="PTHR46268:SF6">
    <property type="entry name" value="UNIVERSAL STRESS PROTEIN UP12"/>
    <property type="match status" value="1"/>
</dbReference>
<dbReference type="PRINTS" id="PR01438">
    <property type="entry name" value="UNVRSLSTRESS"/>
</dbReference>
<dbReference type="Proteomes" id="UP000178526">
    <property type="component" value="Unassembled WGS sequence"/>
</dbReference>
<evidence type="ECO:0000313" key="3">
    <source>
        <dbReference type="EMBL" id="OGL40130.1"/>
    </source>
</evidence>
<dbReference type="Gene3D" id="3.40.50.620">
    <property type="entry name" value="HUPs"/>
    <property type="match status" value="2"/>
</dbReference>
<feature type="domain" description="UspA" evidence="2">
    <location>
        <begin position="158"/>
        <end position="298"/>
    </location>
</feature>
<feature type="domain" description="UspA" evidence="2">
    <location>
        <begin position="6"/>
        <end position="144"/>
    </location>
</feature>
<evidence type="ECO:0000259" key="2">
    <source>
        <dbReference type="Pfam" id="PF00582"/>
    </source>
</evidence>
<dbReference type="EMBL" id="MGDB01000107">
    <property type="protein sequence ID" value="OGL40130.1"/>
    <property type="molecule type" value="Genomic_DNA"/>
</dbReference>
<name>A0A1F7RFM1_9BACT</name>
<comment type="similarity">
    <text evidence="1">Belongs to the universal stress protein A family.</text>
</comment>
<organism evidence="3 4">
    <name type="scientific">Candidatus Schekmanbacteria bacterium GWA2_38_11</name>
    <dbReference type="NCBI Taxonomy" id="1817876"/>
    <lineage>
        <taxon>Bacteria</taxon>
        <taxon>Candidatus Schekmaniibacteriota</taxon>
    </lineage>
</organism>
<comment type="caution">
    <text evidence="3">The sequence shown here is derived from an EMBL/GenBank/DDBJ whole genome shotgun (WGS) entry which is preliminary data.</text>
</comment>
<proteinExistence type="inferred from homology"/>
<dbReference type="InterPro" id="IPR006015">
    <property type="entry name" value="Universal_stress_UspA"/>
</dbReference>
<sequence>MEKMWKLLVPVDFCHGCTNAFNLALSLAKKQNSKIYLSHIISDPQIIDPLYASDIHQKMSFEEIKGKIEKEMGEVYIKKARGISEIDTLITKGYAASEIVESAKKIEADLIVMATHARKILKHAFIGSIAEKVLRTSPCPVLTTKLGNEINFDKFDVKNILVPVDFSEHSEKGFKLSVKLARLFNARIHILYVLQPISFYPYYYGEYFSSEGVIIKMEEEVKDRLESLIREKGEGYKDITYNIQIGEPFQDILEKGKSIKADLIVMGTHGRTGFSHLLMGSVAERVVRLAECPVLTVKGD</sequence>